<organism evidence="1 2">
    <name type="scientific">Molorchus minor</name>
    <dbReference type="NCBI Taxonomy" id="1323400"/>
    <lineage>
        <taxon>Eukaryota</taxon>
        <taxon>Metazoa</taxon>
        <taxon>Ecdysozoa</taxon>
        <taxon>Arthropoda</taxon>
        <taxon>Hexapoda</taxon>
        <taxon>Insecta</taxon>
        <taxon>Pterygota</taxon>
        <taxon>Neoptera</taxon>
        <taxon>Endopterygota</taxon>
        <taxon>Coleoptera</taxon>
        <taxon>Polyphaga</taxon>
        <taxon>Cucujiformia</taxon>
        <taxon>Chrysomeloidea</taxon>
        <taxon>Cerambycidae</taxon>
        <taxon>Lamiinae</taxon>
        <taxon>Monochamini</taxon>
        <taxon>Molorchus</taxon>
    </lineage>
</organism>
<dbReference type="PANTHER" id="PTHR18901:SF38">
    <property type="entry name" value="PSEUDOURIDINE-5'-PHOSPHATASE"/>
    <property type="match status" value="1"/>
</dbReference>
<evidence type="ECO:0000313" key="1">
    <source>
        <dbReference type="EMBL" id="KAJ8979167.1"/>
    </source>
</evidence>
<dbReference type="SFLD" id="SFLDG01129">
    <property type="entry name" value="C1.5:_HAD__Beta-PGM__Phosphata"/>
    <property type="match status" value="1"/>
</dbReference>
<dbReference type="Proteomes" id="UP001162164">
    <property type="component" value="Unassembled WGS sequence"/>
</dbReference>
<dbReference type="InterPro" id="IPR023214">
    <property type="entry name" value="HAD_sf"/>
</dbReference>
<evidence type="ECO:0008006" key="3">
    <source>
        <dbReference type="Google" id="ProtNLM"/>
    </source>
</evidence>
<dbReference type="PANTHER" id="PTHR18901">
    <property type="entry name" value="2-DEOXYGLUCOSE-6-PHOSPHATE PHOSPHATASE 2"/>
    <property type="match status" value="1"/>
</dbReference>
<name>A0ABQ9JMK5_9CUCU</name>
<dbReference type="Gene3D" id="1.10.150.240">
    <property type="entry name" value="Putative phosphatase, domain 2"/>
    <property type="match status" value="2"/>
</dbReference>
<dbReference type="InterPro" id="IPR006439">
    <property type="entry name" value="HAD-SF_hydro_IA"/>
</dbReference>
<accession>A0ABQ9JMK5</accession>
<dbReference type="InterPro" id="IPR036412">
    <property type="entry name" value="HAD-like_sf"/>
</dbReference>
<keyword evidence="2" id="KW-1185">Reference proteome</keyword>
<protein>
    <recommendedName>
        <fullName evidence="3">Pseudouridine-5'-phosphatase</fullName>
    </recommendedName>
</protein>
<dbReference type="EMBL" id="JAPWTJ010000367">
    <property type="protein sequence ID" value="KAJ8979167.1"/>
    <property type="molecule type" value="Genomic_DNA"/>
</dbReference>
<gene>
    <name evidence="1" type="ORF">NQ317_018989</name>
</gene>
<evidence type="ECO:0000313" key="2">
    <source>
        <dbReference type="Proteomes" id="UP001162164"/>
    </source>
</evidence>
<comment type="caution">
    <text evidence="1">The sequence shown here is derived from an EMBL/GenBank/DDBJ whole genome shotgun (WGS) entry which is preliminary data.</text>
</comment>
<reference evidence="1" key="1">
    <citation type="journal article" date="2023" name="Insect Mol. Biol.">
        <title>Genome sequencing provides insights into the evolution of gene families encoding plant cell wall-degrading enzymes in longhorned beetles.</title>
        <authorList>
            <person name="Shin N.R."/>
            <person name="Okamura Y."/>
            <person name="Kirsch R."/>
            <person name="Pauchet Y."/>
        </authorList>
    </citation>
    <scope>NUCLEOTIDE SEQUENCE</scope>
    <source>
        <strain evidence="1">MMC_N1</strain>
    </source>
</reference>
<proteinExistence type="predicted"/>
<dbReference type="SUPFAM" id="SSF56784">
    <property type="entry name" value="HAD-like"/>
    <property type="match status" value="2"/>
</dbReference>
<sequence length="316" mass="35204">MSRCSTKCTQFKKVTHVIFDMDGLLLDTEPLYTLAIQNIVSKYGKIYDWSLKTRIMGLTGVEATKMMVEQMDLPITPQELYRLAQVEYAIVMQHPKLLPDTELSYRTAISTIAQRFGKTYTPDIESKVIGTRESVSAIIAVTEMQLPIPPKEFQTEFREKANSFFEKGVPLMPGISGVELKKIVRHLHSHNIPICVATSSNMDSFNLKSRNHKEFFSLFSHIVCGGSDPDVKESKPKPDIFLVAASRFSPKVTPTNCLVFEDAPNGVTAARAANMQAIMVPDPNIPQEKRQHATLVISCLDQAPLEAFGLPALKAC</sequence>
<dbReference type="Pfam" id="PF00702">
    <property type="entry name" value="Hydrolase"/>
    <property type="match status" value="1"/>
</dbReference>
<dbReference type="SFLD" id="SFLDS00003">
    <property type="entry name" value="Haloacid_Dehalogenase"/>
    <property type="match status" value="1"/>
</dbReference>
<dbReference type="Gene3D" id="3.40.50.1000">
    <property type="entry name" value="HAD superfamily/HAD-like"/>
    <property type="match status" value="1"/>
</dbReference>
<dbReference type="NCBIfam" id="TIGR01509">
    <property type="entry name" value="HAD-SF-IA-v3"/>
    <property type="match status" value="1"/>
</dbReference>
<dbReference type="InterPro" id="IPR023198">
    <property type="entry name" value="PGP-like_dom2"/>
</dbReference>